<protein>
    <submittedName>
        <fullName evidence="1">Uncharacterized protein</fullName>
    </submittedName>
</protein>
<proteinExistence type="predicted"/>
<reference evidence="1 2" key="1">
    <citation type="journal article" date="2019" name="Nat. Ecol. Evol.">
        <title>Megaphylogeny resolves global patterns of mushroom evolution.</title>
        <authorList>
            <person name="Varga T."/>
            <person name="Krizsan K."/>
            <person name="Foldi C."/>
            <person name="Dima B."/>
            <person name="Sanchez-Garcia M."/>
            <person name="Sanchez-Ramirez S."/>
            <person name="Szollosi G.J."/>
            <person name="Szarkandi J.G."/>
            <person name="Papp V."/>
            <person name="Albert L."/>
            <person name="Andreopoulos W."/>
            <person name="Angelini C."/>
            <person name="Antonin V."/>
            <person name="Barry K.W."/>
            <person name="Bougher N.L."/>
            <person name="Buchanan P."/>
            <person name="Buyck B."/>
            <person name="Bense V."/>
            <person name="Catcheside P."/>
            <person name="Chovatia M."/>
            <person name="Cooper J."/>
            <person name="Damon W."/>
            <person name="Desjardin D."/>
            <person name="Finy P."/>
            <person name="Geml J."/>
            <person name="Haridas S."/>
            <person name="Hughes K."/>
            <person name="Justo A."/>
            <person name="Karasinski D."/>
            <person name="Kautmanova I."/>
            <person name="Kiss B."/>
            <person name="Kocsube S."/>
            <person name="Kotiranta H."/>
            <person name="LaButti K.M."/>
            <person name="Lechner B.E."/>
            <person name="Liimatainen K."/>
            <person name="Lipzen A."/>
            <person name="Lukacs Z."/>
            <person name="Mihaltcheva S."/>
            <person name="Morgado L.N."/>
            <person name="Niskanen T."/>
            <person name="Noordeloos M.E."/>
            <person name="Ohm R.A."/>
            <person name="Ortiz-Santana B."/>
            <person name="Ovrebo C."/>
            <person name="Racz N."/>
            <person name="Riley R."/>
            <person name="Savchenko A."/>
            <person name="Shiryaev A."/>
            <person name="Soop K."/>
            <person name="Spirin V."/>
            <person name="Szebenyi C."/>
            <person name="Tomsovsky M."/>
            <person name="Tulloss R.E."/>
            <person name="Uehling J."/>
            <person name="Grigoriev I.V."/>
            <person name="Vagvolgyi C."/>
            <person name="Papp T."/>
            <person name="Martin F.M."/>
            <person name="Miettinen O."/>
            <person name="Hibbett D.S."/>
            <person name="Nagy L.G."/>
        </authorList>
    </citation>
    <scope>NUCLEOTIDE SEQUENCE [LARGE SCALE GENOMIC DNA]</scope>
    <source>
        <strain evidence="1 2">NL-1719</strain>
    </source>
</reference>
<name>A0ACD3AR04_9AGAR</name>
<accession>A0ACD3AR04</accession>
<keyword evidence="2" id="KW-1185">Reference proteome</keyword>
<evidence type="ECO:0000313" key="1">
    <source>
        <dbReference type="EMBL" id="TFK67955.1"/>
    </source>
</evidence>
<dbReference type="EMBL" id="ML208363">
    <property type="protein sequence ID" value="TFK67955.1"/>
    <property type="molecule type" value="Genomic_DNA"/>
</dbReference>
<evidence type="ECO:0000313" key="2">
    <source>
        <dbReference type="Proteomes" id="UP000308600"/>
    </source>
</evidence>
<gene>
    <name evidence="1" type="ORF">BDN72DRAFT_879332</name>
</gene>
<sequence>METRRLSECLEATHGIIHANLFQFSPIFRLPPELLTTIFVYLRRVSINAYPSDRKGSCAPWMVVTEVCRHWRDIAHESVILWSRIPCYYSRPIIRKCLKLSRSAPLVFIHGCRSSDEIHPSLKDPAVVSRLRCLDVDMSVPNSSLQESCFLLSSGAPLLESLAINLNRYHLQNEPRYLDNLWARTMPRLRNLSFRECEVNLTSPLLTDLTILEIRNPQPKLNGMEFLSALRGLPSLISLRVASLFQLPEDYQVNPNYTPISAQELPVVELPSVKVLSIYGSCYAQDLDLLSRLSFPPTTILLFSSGYPFHHRSPIAAVSDFLQVHASARLYFGAFTPTKVELMTFFGRLKLNLMYDQKTLCAFKLDSGGDTRYQRHEITSGPDLDEILSYLSFPTLSYFSTSCYVVPSAWPGISSRLPGLKHLSIEGICRLEVETLFETLIDDSQTRSLGSWTPIFPSLRTLHLQDIAVDDKFKENLVQALRDRKEAGSGLEKIGVDGCDRIEDAFLDSLGVVEGLTATRCVCDDLSEDERDLYNQFAEELDEGEISRSDVNLWYYVHSYMQDVDM</sequence>
<dbReference type="Proteomes" id="UP000308600">
    <property type="component" value="Unassembled WGS sequence"/>
</dbReference>
<organism evidence="1 2">
    <name type="scientific">Pluteus cervinus</name>
    <dbReference type="NCBI Taxonomy" id="181527"/>
    <lineage>
        <taxon>Eukaryota</taxon>
        <taxon>Fungi</taxon>
        <taxon>Dikarya</taxon>
        <taxon>Basidiomycota</taxon>
        <taxon>Agaricomycotina</taxon>
        <taxon>Agaricomycetes</taxon>
        <taxon>Agaricomycetidae</taxon>
        <taxon>Agaricales</taxon>
        <taxon>Pluteineae</taxon>
        <taxon>Pluteaceae</taxon>
        <taxon>Pluteus</taxon>
    </lineage>
</organism>